<dbReference type="RefSeq" id="WP_145643847.1">
    <property type="nucleotide sequence ID" value="NZ_VIWP01000028.1"/>
</dbReference>
<name>A0A561PST8_9HYPH</name>
<dbReference type="AlphaFoldDB" id="A0A561PST8"/>
<dbReference type="Proteomes" id="UP000320653">
    <property type="component" value="Unassembled WGS sequence"/>
</dbReference>
<comment type="caution">
    <text evidence="1">The sequence shown here is derived from an EMBL/GenBank/DDBJ whole genome shotgun (WGS) entry which is preliminary data.</text>
</comment>
<evidence type="ECO:0000313" key="2">
    <source>
        <dbReference type="Proteomes" id="UP000320653"/>
    </source>
</evidence>
<proteinExistence type="predicted"/>
<sequence length="118" mass="13338">MADDTILTLTHATERDIDLLLIEELKCSPAFVRWLVQRVSDNDFERSSVTHSKRRIHNRREIDITLSVDGPFGRSVILIENKLDTPEQPQQAESYREEAQLLVSTGAATAVHSARLPS</sequence>
<dbReference type="EMBL" id="VIWP01000028">
    <property type="protein sequence ID" value="TWF41181.1"/>
    <property type="molecule type" value="Genomic_DNA"/>
</dbReference>
<keyword evidence="2" id="KW-1185">Reference proteome</keyword>
<protein>
    <submittedName>
        <fullName evidence="1">PD-(D/E)XK nuclease superfamily protein</fullName>
    </submittedName>
</protein>
<evidence type="ECO:0000313" key="1">
    <source>
        <dbReference type="EMBL" id="TWF41181.1"/>
    </source>
</evidence>
<organism evidence="1 2">
    <name type="scientific">Neorhizobium alkalisoli</name>
    <dbReference type="NCBI Taxonomy" id="528178"/>
    <lineage>
        <taxon>Bacteria</taxon>
        <taxon>Pseudomonadati</taxon>
        <taxon>Pseudomonadota</taxon>
        <taxon>Alphaproteobacteria</taxon>
        <taxon>Hyphomicrobiales</taxon>
        <taxon>Rhizobiaceae</taxon>
        <taxon>Rhizobium/Agrobacterium group</taxon>
        <taxon>Neorhizobium</taxon>
    </lineage>
</organism>
<reference evidence="1 2" key="1">
    <citation type="submission" date="2019-06" db="EMBL/GenBank/DDBJ databases">
        <title>Sorghum-associated microbial communities from plants grown in Nebraska, USA.</title>
        <authorList>
            <person name="Schachtman D."/>
        </authorList>
    </citation>
    <scope>NUCLEOTIDE SEQUENCE [LARGE SCALE GENOMIC DNA]</scope>
    <source>
        <strain evidence="1 2">1225</strain>
    </source>
</reference>
<dbReference type="OrthoDB" id="5876753at2"/>
<accession>A0A561PST8</accession>
<gene>
    <name evidence="1" type="ORF">FHW37_1286</name>
</gene>